<dbReference type="GO" id="GO:0017056">
    <property type="term" value="F:structural constituent of nuclear pore"/>
    <property type="evidence" value="ECO:0007669"/>
    <property type="project" value="InterPro"/>
</dbReference>
<evidence type="ECO:0000256" key="3">
    <source>
        <dbReference type="ARBA" id="ARBA00023242"/>
    </source>
</evidence>
<dbReference type="Proteomes" id="UP000027195">
    <property type="component" value="Unassembled WGS sequence"/>
</dbReference>
<keyword evidence="4" id="KW-0813">Transport</keyword>
<gene>
    <name evidence="5" type="ORF">BOTBODRAFT_27271</name>
</gene>
<reference evidence="6" key="1">
    <citation type="journal article" date="2014" name="Proc. Natl. Acad. Sci. U.S.A.">
        <title>Extensive sampling of basidiomycete genomes demonstrates inadequacy of the white-rot/brown-rot paradigm for wood decay fungi.</title>
        <authorList>
            <person name="Riley R."/>
            <person name="Salamov A.A."/>
            <person name="Brown D.W."/>
            <person name="Nagy L.G."/>
            <person name="Floudas D."/>
            <person name="Held B.W."/>
            <person name="Levasseur A."/>
            <person name="Lombard V."/>
            <person name="Morin E."/>
            <person name="Otillar R."/>
            <person name="Lindquist E.A."/>
            <person name="Sun H."/>
            <person name="LaButti K.M."/>
            <person name="Schmutz J."/>
            <person name="Jabbour D."/>
            <person name="Luo H."/>
            <person name="Baker S.E."/>
            <person name="Pisabarro A.G."/>
            <person name="Walton J.D."/>
            <person name="Blanchette R.A."/>
            <person name="Henrissat B."/>
            <person name="Martin F."/>
            <person name="Cullen D."/>
            <person name="Hibbett D.S."/>
            <person name="Grigoriev I.V."/>
        </authorList>
    </citation>
    <scope>NUCLEOTIDE SEQUENCE [LARGE SCALE GENOMIC DNA]</scope>
    <source>
        <strain evidence="6">FD-172 SS1</strain>
    </source>
</reference>
<evidence type="ECO:0000256" key="2">
    <source>
        <dbReference type="ARBA" id="ARBA00010186"/>
    </source>
</evidence>
<dbReference type="Pfam" id="PF04097">
    <property type="entry name" value="Nic96"/>
    <property type="match status" value="1"/>
</dbReference>
<keyword evidence="3 4" id="KW-0539">Nucleus</keyword>
<evidence type="ECO:0000313" key="6">
    <source>
        <dbReference type="Proteomes" id="UP000027195"/>
    </source>
</evidence>
<sequence>MNDLSSLLTGSRALTSHLSRPDLPYVNLSLDQIEAQSRRLVSRQPTAPADHGKANYLLAKANVDAPTLASSIAALDTAHTFSPLKPLHDTDVAGFLRHAHEQSLISSIEEGRRETEMEFHRVLDERARKDWETRKKRIFEELGVARGMDLDKEEGDEAGRAMFTGANVARRSARVFGSGAMLPSQPPPTLSMHTKMMSYDRVVGQLNAARLGGSSFPIISAFMDAASKAGGDSTQFRQMLHVLSSITDEPPDVPRAHAQAHILNSASLERAFARAYLGPTDSPASVELRRKIVSGSRKALEEQYWNLVETTIQHNPIEASLGGDPGAANKIRAFLSVRFYKNGQWEEKLELIHGQPLWAKIFYLIRTGHIDGALEIARESEAILEQRERFFTTYLKTWADSPDRHLPKTLRDRLLASYHSHILHVPDTDPFKLALFKLLGRIDPQRRSVPFVTATTEDWIWFQLAMVDEDEAGGLAELGRVLEGYGKKHFEGAQNGKSKKGLWASLLLVCGLFEKAVAALYETPELQIEAVHLAIALSYYGLLRVPSKAESSDLDILTSSPVRPPALNFPLLIHRYIRQFQRTDPKEALQYVYCVPLNADRGAGVVGREEQTISQQQVEIAREMVRGILLASEGKWDELVGGFREDGTRYPGLIEHNLLLLRLKSPAEYKSNILLPTAEQSQQTKRLLQAIQLYNLAGAHDTVIGTLTHAIGECLSDPVGSGDNVKELESLARTVLEHYSRRGDAVGKPREELVRLLKIREAMEAYDQHKYDTALEAIEASGLIPLDGDIPTITSNAEEFKDHDDAITRNLSEILLLTMNILHGQHGRLKHSLFGDGARQTTMNEIRKKTRALMMFAGVLRFRMSADVYGQLARLDVAIAH</sequence>
<keyword evidence="4" id="KW-0811">Translocation</keyword>
<proteinExistence type="inferred from homology"/>
<evidence type="ECO:0000256" key="4">
    <source>
        <dbReference type="RuleBase" id="RU364035"/>
    </source>
</evidence>
<evidence type="ECO:0000256" key="1">
    <source>
        <dbReference type="ARBA" id="ARBA00004259"/>
    </source>
</evidence>
<keyword evidence="4" id="KW-0509">mRNA transport</keyword>
<dbReference type="HOGENOM" id="CLU_011846_0_0_1"/>
<dbReference type="FunCoup" id="A0A067N6X4">
    <property type="interactions" value="1021"/>
</dbReference>
<dbReference type="STRING" id="930990.A0A067N6X4"/>
<dbReference type="InParanoid" id="A0A067N6X4"/>
<organism evidence="5 6">
    <name type="scientific">Botryobasidium botryosum (strain FD-172 SS1)</name>
    <dbReference type="NCBI Taxonomy" id="930990"/>
    <lineage>
        <taxon>Eukaryota</taxon>
        <taxon>Fungi</taxon>
        <taxon>Dikarya</taxon>
        <taxon>Basidiomycota</taxon>
        <taxon>Agaricomycotina</taxon>
        <taxon>Agaricomycetes</taxon>
        <taxon>Cantharellales</taxon>
        <taxon>Botryobasidiaceae</taxon>
        <taxon>Botryobasidium</taxon>
    </lineage>
</organism>
<evidence type="ECO:0000313" key="5">
    <source>
        <dbReference type="EMBL" id="KDQ19847.1"/>
    </source>
</evidence>
<dbReference type="GO" id="GO:0005643">
    <property type="term" value="C:nuclear pore"/>
    <property type="evidence" value="ECO:0007669"/>
    <property type="project" value="UniProtKB-SubCell"/>
</dbReference>
<keyword evidence="4" id="KW-0653">Protein transport</keyword>
<keyword evidence="6" id="KW-1185">Reference proteome</keyword>
<accession>A0A067N6X4</accession>
<protein>
    <recommendedName>
        <fullName evidence="4">Nuclear pore protein</fullName>
    </recommendedName>
</protein>
<comment type="similarity">
    <text evidence="2 4">Belongs to the nucleoporin interacting component (NIC) family.</text>
</comment>
<dbReference type="PANTHER" id="PTHR11225">
    <property type="entry name" value="NUCLEAR PORE COMPLEX PROTEIN NUP93 NUCLEOPORIN NUP93 DEAD EYE PROTEIN"/>
    <property type="match status" value="1"/>
</dbReference>
<dbReference type="GO" id="GO:0016973">
    <property type="term" value="P:poly(A)+ mRNA export from nucleus"/>
    <property type="evidence" value="ECO:0007669"/>
    <property type="project" value="TreeGrafter"/>
</dbReference>
<dbReference type="InterPro" id="IPR007231">
    <property type="entry name" value="Nucleoporin_int_Nup93/Nic96"/>
</dbReference>
<comment type="subcellular location">
    <subcellularLocation>
        <location evidence="1">Nucleus envelope</location>
    </subcellularLocation>
    <subcellularLocation>
        <location evidence="4">Nucleus</location>
        <location evidence="4">Nuclear pore complex</location>
    </subcellularLocation>
</comment>
<dbReference type="AlphaFoldDB" id="A0A067N6X4"/>
<keyword evidence="4" id="KW-0906">Nuclear pore complex</keyword>
<keyword evidence="4" id="KW-0472">Membrane</keyword>
<dbReference type="GO" id="GO:0006606">
    <property type="term" value="P:protein import into nucleus"/>
    <property type="evidence" value="ECO:0007669"/>
    <property type="project" value="TreeGrafter"/>
</dbReference>
<dbReference type="PANTHER" id="PTHR11225:SF4">
    <property type="entry name" value="NUCLEAR PORE COMPLEX PROTEIN NUP93"/>
    <property type="match status" value="1"/>
</dbReference>
<name>A0A067N6X4_BOTB1</name>
<dbReference type="EMBL" id="KL198018">
    <property type="protein sequence ID" value="KDQ19847.1"/>
    <property type="molecule type" value="Genomic_DNA"/>
</dbReference>
<dbReference type="OrthoDB" id="1918363at2759"/>